<gene>
    <name evidence="1" type="primary">jg22800</name>
    <name evidence="1" type="ORF">PAEG_LOCUS2918</name>
</gene>
<organism evidence="1 2">
    <name type="scientific">Pararge aegeria aegeria</name>
    <dbReference type="NCBI Taxonomy" id="348720"/>
    <lineage>
        <taxon>Eukaryota</taxon>
        <taxon>Metazoa</taxon>
        <taxon>Ecdysozoa</taxon>
        <taxon>Arthropoda</taxon>
        <taxon>Hexapoda</taxon>
        <taxon>Insecta</taxon>
        <taxon>Pterygota</taxon>
        <taxon>Neoptera</taxon>
        <taxon>Endopterygota</taxon>
        <taxon>Lepidoptera</taxon>
        <taxon>Glossata</taxon>
        <taxon>Ditrysia</taxon>
        <taxon>Papilionoidea</taxon>
        <taxon>Nymphalidae</taxon>
        <taxon>Satyrinae</taxon>
        <taxon>Satyrini</taxon>
        <taxon>Parargina</taxon>
        <taxon>Pararge</taxon>
    </lineage>
</organism>
<name>A0A8S4QJP4_9NEOP</name>
<dbReference type="OrthoDB" id="7480422at2759"/>
<keyword evidence="2" id="KW-1185">Reference proteome</keyword>
<proteinExistence type="predicted"/>
<evidence type="ECO:0000313" key="2">
    <source>
        <dbReference type="Proteomes" id="UP000838756"/>
    </source>
</evidence>
<dbReference type="Proteomes" id="UP000838756">
    <property type="component" value="Unassembled WGS sequence"/>
</dbReference>
<reference evidence="1" key="1">
    <citation type="submission" date="2022-03" db="EMBL/GenBank/DDBJ databases">
        <authorList>
            <person name="Lindestad O."/>
        </authorList>
    </citation>
    <scope>NUCLEOTIDE SEQUENCE</scope>
</reference>
<accession>A0A8S4QJP4</accession>
<sequence>MTCNLESLGHRRDVSSLCVFYRLYNGECSEELFALIPPSLFSDRTSRRRNKFHPHHLDAWYSSTVQVIEKYQIISTAHLEIMEQSPI</sequence>
<protein>
    <submittedName>
        <fullName evidence="1">Jg22800 protein</fullName>
    </submittedName>
</protein>
<dbReference type="AlphaFoldDB" id="A0A8S4QJP4"/>
<comment type="caution">
    <text evidence="1">The sequence shown here is derived from an EMBL/GenBank/DDBJ whole genome shotgun (WGS) entry which is preliminary data.</text>
</comment>
<evidence type="ECO:0000313" key="1">
    <source>
        <dbReference type="EMBL" id="CAH2211072.1"/>
    </source>
</evidence>
<dbReference type="EMBL" id="CAKXAJ010009126">
    <property type="protein sequence ID" value="CAH2211072.1"/>
    <property type="molecule type" value="Genomic_DNA"/>
</dbReference>